<proteinExistence type="predicted"/>
<feature type="transmembrane region" description="Helical" evidence="5">
    <location>
        <begin position="87"/>
        <end position="110"/>
    </location>
</feature>
<evidence type="ECO:0000256" key="5">
    <source>
        <dbReference type="SAM" id="Phobius"/>
    </source>
</evidence>
<feature type="transmembrane region" description="Helical" evidence="5">
    <location>
        <begin position="245"/>
        <end position="263"/>
    </location>
</feature>
<sequence>MTDRNAIHVPGTARTFDRRRILFVLLLAMAMSLMAVSSVNVALPTIEEGLGASPSDIQWVLSGYALALGVTLIPAGRAGDVLGRGSLFCVGMAVFVVASLACGLAGSPLALNAARLVQGLGAGLYSPQVTGMIQQYFSGGGRARAFALLGLVVAASVAVGPVLSGAIIEAVGPTSGWRWTFFTYLPVGLAGIVLAWRWFPFETERTRRATAGPDRRRVDLDPVGTTLATLTVLGLMYPFMARAAWAWLLLPLALGLGFGWTRWERRYAARGGEPLIDLDLFAYRSFRNGIAVSGAVFLGVTSTFVVVALFLQSGLGVGALAAGLIGLPNAILSGWAAIWTVRFVMEHGRRLVVVAISVMIGATLLSLVVGWLIGAAGISFWWLAAPLALIGLGMGTLGSANQTLSMQDIPPAHGGAASGLKQTVERTATAMGNAAITGVFFLTVGLADWADAFIAAFAAVTVCLTGALLLAVLDLRQHRATR</sequence>
<evidence type="ECO:0000256" key="4">
    <source>
        <dbReference type="ARBA" id="ARBA00023136"/>
    </source>
</evidence>
<evidence type="ECO:0000256" key="1">
    <source>
        <dbReference type="ARBA" id="ARBA00004651"/>
    </source>
</evidence>
<feature type="transmembrane region" description="Helical" evidence="5">
    <location>
        <begin position="145"/>
        <end position="167"/>
    </location>
</feature>
<feature type="transmembrane region" description="Helical" evidence="5">
    <location>
        <begin position="290"/>
        <end position="311"/>
    </location>
</feature>
<dbReference type="PROSITE" id="PS50850">
    <property type="entry name" value="MFS"/>
    <property type="match status" value="1"/>
</dbReference>
<dbReference type="PANTHER" id="PTHR42718">
    <property type="entry name" value="MAJOR FACILITATOR SUPERFAMILY MULTIDRUG TRANSPORTER MFSC"/>
    <property type="match status" value="1"/>
</dbReference>
<accession>A0ABZ3C9R0</accession>
<comment type="subcellular location">
    <subcellularLocation>
        <location evidence="1">Cell membrane</location>
        <topology evidence="1">Multi-pass membrane protein</topology>
    </subcellularLocation>
</comment>
<reference evidence="7 8" key="1">
    <citation type="journal article" date="2023" name="Environ Microbiome">
        <title>A coral-associated actinobacterium mitigates coral bleaching under heat stress.</title>
        <authorList>
            <person name="Li J."/>
            <person name="Zou Y."/>
            <person name="Li Q."/>
            <person name="Zhang J."/>
            <person name="Bourne D.G."/>
            <person name="Lyu Y."/>
            <person name="Liu C."/>
            <person name="Zhang S."/>
        </authorList>
    </citation>
    <scope>NUCLEOTIDE SEQUENCE [LARGE SCALE GENOMIC DNA]</scope>
    <source>
        <strain evidence="7 8">SCSIO 13291</strain>
    </source>
</reference>
<feature type="transmembrane region" description="Helical" evidence="5">
    <location>
        <begin position="179"/>
        <end position="199"/>
    </location>
</feature>
<feature type="transmembrane region" description="Helical" evidence="5">
    <location>
        <begin position="317"/>
        <end position="339"/>
    </location>
</feature>
<feature type="transmembrane region" description="Helical" evidence="5">
    <location>
        <begin position="57"/>
        <end position="75"/>
    </location>
</feature>
<evidence type="ECO:0000259" key="6">
    <source>
        <dbReference type="PROSITE" id="PS50850"/>
    </source>
</evidence>
<protein>
    <submittedName>
        <fullName evidence="7">MFS transporter</fullName>
    </submittedName>
</protein>
<evidence type="ECO:0000313" key="7">
    <source>
        <dbReference type="EMBL" id="WZW98937.1"/>
    </source>
</evidence>
<feature type="transmembrane region" description="Helical" evidence="5">
    <location>
        <begin position="220"/>
        <end position="239"/>
    </location>
</feature>
<dbReference type="PANTHER" id="PTHR42718:SF39">
    <property type="entry name" value="ACTINORHODIN TRANSPORTER-RELATED"/>
    <property type="match status" value="1"/>
</dbReference>
<keyword evidence="3 5" id="KW-1133">Transmembrane helix</keyword>
<dbReference type="EMBL" id="CP115965">
    <property type="protein sequence ID" value="WZW98937.1"/>
    <property type="molecule type" value="Genomic_DNA"/>
</dbReference>
<dbReference type="RefSeq" id="WP_232548811.1">
    <property type="nucleotide sequence ID" value="NZ_CP115965.1"/>
</dbReference>
<evidence type="ECO:0000256" key="2">
    <source>
        <dbReference type="ARBA" id="ARBA00022692"/>
    </source>
</evidence>
<keyword evidence="4 5" id="KW-0472">Membrane</keyword>
<dbReference type="Gene3D" id="1.20.1720.10">
    <property type="entry name" value="Multidrug resistance protein D"/>
    <property type="match status" value="1"/>
</dbReference>
<dbReference type="SUPFAM" id="SSF103473">
    <property type="entry name" value="MFS general substrate transporter"/>
    <property type="match status" value="1"/>
</dbReference>
<dbReference type="InterPro" id="IPR011701">
    <property type="entry name" value="MFS"/>
</dbReference>
<dbReference type="Pfam" id="PF07690">
    <property type="entry name" value="MFS_1"/>
    <property type="match status" value="1"/>
</dbReference>
<dbReference type="Gene3D" id="1.20.1250.20">
    <property type="entry name" value="MFS general substrate transporter like domains"/>
    <property type="match status" value="1"/>
</dbReference>
<keyword evidence="8" id="KW-1185">Reference proteome</keyword>
<feature type="transmembrane region" description="Helical" evidence="5">
    <location>
        <begin position="379"/>
        <end position="397"/>
    </location>
</feature>
<keyword evidence="2 5" id="KW-0812">Transmembrane</keyword>
<gene>
    <name evidence="7" type="ORF">PCC79_01620</name>
</gene>
<feature type="domain" description="Major facilitator superfamily (MFS) profile" evidence="6">
    <location>
        <begin position="21"/>
        <end position="479"/>
    </location>
</feature>
<feature type="transmembrane region" description="Helical" evidence="5">
    <location>
        <begin position="21"/>
        <end position="45"/>
    </location>
</feature>
<dbReference type="PRINTS" id="PR01036">
    <property type="entry name" value="TCRTETB"/>
</dbReference>
<organism evidence="7 8">
    <name type="scientific">Propioniciclava soli</name>
    <dbReference type="NCBI Taxonomy" id="2775081"/>
    <lineage>
        <taxon>Bacteria</taxon>
        <taxon>Bacillati</taxon>
        <taxon>Actinomycetota</taxon>
        <taxon>Actinomycetes</taxon>
        <taxon>Propionibacteriales</taxon>
        <taxon>Propionibacteriaceae</taxon>
        <taxon>Propioniciclava</taxon>
    </lineage>
</organism>
<evidence type="ECO:0000256" key="3">
    <source>
        <dbReference type="ARBA" id="ARBA00022989"/>
    </source>
</evidence>
<feature type="transmembrane region" description="Helical" evidence="5">
    <location>
        <begin position="453"/>
        <end position="473"/>
    </location>
</feature>
<dbReference type="CDD" id="cd17321">
    <property type="entry name" value="MFS_MMR_MDR_like"/>
    <property type="match status" value="1"/>
</dbReference>
<name>A0ABZ3C9R0_9ACTN</name>
<evidence type="ECO:0000313" key="8">
    <source>
        <dbReference type="Proteomes" id="UP001434337"/>
    </source>
</evidence>
<dbReference type="Proteomes" id="UP001434337">
    <property type="component" value="Chromosome"/>
</dbReference>
<dbReference type="InterPro" id="IPR020846">
    <property type="entry name" value="MFS_dom"/>
</dbReference>
<feature type="transmembrane region" description="Helical" evidence="5">
    <location>
        <begin position="351"/>
        <end position="373"/>
    </location>
</feature>
<dbReference type="InterPro" id="IPR036259">
    <property type="entry name" value="MFS_trans_sf"/>
</dbReference>
<feature type="transmembrane region" description="Helical" evidence="5">
    <location>
        <begin position="116"/>
        <end position="133"/>
    </location>
</feature>
<feature type="transmembrane region" description="Helical" evidence="5">
    <location>
        <begin position="428"/>
        <end position="447"/>
    </location>
</feature>